<sequence length="106" mass="11563">FLFLLGTLLLVFFPSVHFPEFPLRAKRRGVAPDANSQVVEQTFVITRDDHGDSGLCVQEQNRREPGGGHRAVFYNTVFSVVSGGAAERAGMDCNHMGSISLSSQLP</sequence>
<feature type="chain" id="PRO_5046255444" evidence="1">
    <location>
        <begin position="19"/>
        <end position="106"/>
    </location>
</feature>
<gene>
    <name evidence="2" type="ORF">PCOR1329_LOCUS40155</name>
</gene>
<name>A0ABN9TL78_9DINO</name>
<reference evidence="2" key="1">
    <citation type="submission" date="2023-10" db="EMBL/GenBank/DDBJ databases">
        <authorList>
            <person name="Chen Y."/>
            <person name="Shah S."/>
            <person name="Dougan E. K."/>
            <person name="Thang M."/>
            <person name="Chan C."/>
        </authorList>
    </citation>
    <scope>NUCLEOTIDE SEQUENCE [LARGE SCALE GENOMIC DNA]</scope>
</reference>
<accession>A0ABN9TL78</accession>
<proteinExistence type="predicted"/>
<keyword evidence="1" id="KW-0732">Signal</keyword>
<evidence type="ECO:0000313" key="2">
    <source>
        <dbReference type="EMBL" id="CAK0846719.1"/>
    </source>
</evidence>
<dbReference type="Proteomes" id="UP001189429">
    <property type="component" value="Unassembled WGS sequence"/>
</dbReference>
<dbReference type="EMBL" id="CAUYUJ010014842">
    <property type="protein sequence ID" value="CAK0846719.1"/>
    <property type="molecule type" value="Genomic_DNA"/>
</dbReference>
<evidence type="ECO:0000256" key="1">
    <source>
        <dbReference type="SAM" id="SignalP"/>
    </source>
</evidence>
<feature type="signal peptide" evidence="1">
    <location>
        <begin position="1"/>
        <end position="18"/>
    </location>
</feature>
<keyword evidence="3" id="KW-1185">Reference proteome</keyword>
<feature type="non-terminal residue" evidence="2">
    <location>
        <position position="1"/>
    </location>
</feature>
<evidence type="ECO:0000313" key="3">
    <source>
        <dbReference type="Proteomes" id="UP001189429"/>
    </source>
</evidence>
<organism evidence="2 3">
    <name type="scientific">Prorocentrum cordatum</name>
    <dbReference type="NCBI Taxonomy" id="2364126"/>
    <lineage>
        <taxon>Eukaryota</taxon>
        <taxon>Sar</taxon>
        <taxon>Alveolata</taxon>
        <taxon>Dinophyceae</taxon>
        <taxon>Prorocentrales</taxon>
        <taxon>Prorocentraceae</taxon>
        <taxon>Prorocentrum</taxon>
    </lineage>
</organism>
<comment type="caution">
    <text evidence="2">The sequence shown here is derived from an EMBL/GenBank/DDBJ whole genome shotgun (WGS) entry which is preliminary data.</text>
</comment>
<protein>
    <submittedName>
        <fullName evidence="2">Uncharacterized protein</fullName>
    </submittedName>
</protein>